<evidence type="ECO:0000256" key="1">
    <source>
        <dbReference type="SAM" id="Phobius"/>
    </source>
</evidence>
<reference evidence="2 3" key="1">
    <citation type="submission" date="2023-08" db="EMBL/GenBank/DDBJ databases">
        <title>Draft genome sequence of Algoriphagus confluentis.</title>
        <authorList>
            <person name="Takatani N."/>
            <person name="Hosokawa M."/>
            <person name="Sawabe T."/>
        </authorList>
    </citation>
    <scope>NUCLEOTIDE SEQUENCE [LARGE SCALE GENOMIC DNA]</scope>
    <source>
        <strain evidence="2 3">NBRC 111222</strain>
    </source>
</reference>
<feature type="transmembrane region" description="Helical" evidence="1">
    <location>
        <begin position="98"/>
        <end position="115"/>
    </location>
</feature>
<keyword evidence="1" id="KW-1133">Transmembrane helix</keyword>
<feature type="transmembrane region" description="Helical" evidence="1">
    <location>
        <begin position="47"/>
        <end position="70"/>
    </location>
</feature>
<feature type="transmembrane region" description="Helical" evidence="1">
    <location>
        <begin position="121"/>
        <end position="138"/>
    </location>
</feature>
<evidence type="ECO:0008006" key="4">
    <source>
        <dbReference type="Google" id="ProtNLM"/>
    </source>
</evidence>
<dbReference type="Proteomes" id="UP001338309">
    <property type="component" value="Unassembled WGS sequence"/>
</dbReference>
<organism evidence="2 3">
    <name type="scientific">Algoriphagus confluentis</name>
    <dbReference type="NCBI Taxonomy" id="1697556"/>
    <lineage>
        <taxon>Bacteria</taxon>
        <taxon>Pseudomonadati</taxon>
        <taxon>Bacteroidota</taxon>
        <taxon>Cytophagia</taxon>
        <taxon>Cytophagales</taxon>
        <taxon>Cyclobacteriaceae</taxon>
        <taxon>Algoriphagus</taxon>
    </lineage>
</organism>
<keyword evidence="3" id="KW-1185">Reference proteome</keyword>
<proteinExistence type="predicted"/>
<evidence type="ECO:0000313" key="2">
    <source>
        <dbReference type="EMBL" id="GMQ30804.1"/>
    </source>
</evidence>
<gene>
    <name evidence="2" type="ORF">Aconfl_34470</name>
</gene>
<dbReference type="RefSeq" id="WP_338225511.1">
    <property type="nucleotide sequence ID" value="NZ_BTPD01000012.1"/>
</dbReference>
<evidence type="ECO:0000313" key="3">
    <source>
        <dbReference type="Proteomes" id="UP001338309"/>
    </source>
</evidence>
<keyword evidence="1" id="KW-0472">Membrane</keyword>
<protein>
    <recommendedName>
        <fullName evidence="4">MFS transporter</fullName>
    </recommendedName>
</protein>
<sequence>MEIDPIRKIYKRTERFTLIVLMIALPIFGLVYLYHTSGSINKDLPPLGGFLNGFLIAFSASLLIGQYLVFHSKIKTTFSEEDLLAKVKIYSKATEQRFLFLFLVSICTSVGLLFGGNPLHTILFALALVFFSLAKPSPDRMARLMKLKKEDRELIRAASRPE</sequence>
<accession>A0ABQ6PS56</accession>
<keyword evidence="1" id="KW-0812">Transmembrane</keyword>
<comment type="caution">
    <text evidence="2">The sequence shown here is derived from an EMBL/GenBank/DDBJ whole genome shotgun (WGS) entry which is preliminary data.</text>
</comment>
<dbReference type="EMBL" id="BTPD01000012">
    <property type="protein sequence ID" value="GMQ30804.1"/>
    <property type="molecule type" value="Genomic_DNA"/>
</dbReference>
<name>A0ABQ6PS56_9BACT</name>
<feature type="transmembrane region" description="Helical" evidence="1">
    <location>
        <begin position="16"/>
        <end position="35"/>
    </location>
</feature>